<evidence type="ECO:0000313" key="2">
    <source>
        <dbReference type="Proteomes" id="UP000288716"/>
    </source>
</evidence>
<keyword evidence="2" id="KW-1185">Reference proteome</keyword>
<protein>
    <submittedName>
        <fullName evidence="1">Uncharacterized protein</fullName>
    </submittedName>
</protein>
<dbReference type="Proteomes" id="UP000288716">
    <property type="component" value="Unassembled WGS sequence"/>
</dbReference>
<sequence length="43" mass="4939">MAIFAGAVVGQWKFELHHLGRNKRRVQIDGSRRSGTKMGREEK</sequence>
<dbReference type="VEuPathDB" id="VectorBase:LDEU002130"/>
<proteinExistence type="predicted"/>
<gene>
    <name evidence="1" type="ORF">B4U80_02310</name>
</gene>
<reference evidence="1 2" key="1">
    <citation type="journal article" date="2018" name="Gigascience">
        <title>Genomes of trombidid mites reveal novel predicted allergens and laterally-transferred genes associated with secondary metabolism.</title>
        <authorList>
            <person name="Dong X."/>
            <person name="Chaisiri K."/>
            <person name="Xia D."/>
            <person name="Armstrong S.D."/>
            <person name="Fang Y."/>
            <person name="Donnelly M.J."/>
            <person name="Kadowaki T."/>
            <person name="McGarry J.W."/>
            <person name="Darby A.C."/>
            <person name="Makepeace B.L."/>
        </authorList>
    </citation>
    <scope>NUCLEOTIDE SEQUENCE [LARGE SCALE GENOMIC DNA]</scope>
    <source>
        <strain evidence="1">UoL-UT</strain>
    </source>
</reference>
<accession>A0A443SQU7</accession>
<dbReference type="EMBL" id="NCKV01000719">
    <property type="protein sequence ID" value="RWS29910.1"/>
    <property type="molecule type" value="Genomic_DNA"/>
</dbReference>
<evidence type="ECO:0000313" key="1">
    <source>
        <dbReference type="EMBL" id="RWS29910.1"/>
    </source>
</evidence>
<name>A0A443SQU7_9ACAR</name>
<comment type="caution">
    <text evidence="1">The sequence shown here is derived from an EMBL/GenBank/DDBJ whole genome shotgun (WGS) entry which is preliminary data.</text>
</comment>
<organism evidence="1 2">
    <name type="scientific">Leptotrombidium deliense</name>
    <dbReference type="NCBI Taxonomy" id="299467"/>
    <lineage>
        <taxon>Eukaryota</taxon>
        <taxon>Metazoa</taxon>
        <taxon>Ecdysozoa</taxon>
        <taxon>Arthropoda</taxon>
        <taxon>Chelicerata</taxon>
        <taxon>Arachnida</taxon>
        <taxon>Acari</taxon>
        <taxon>Acariformes</taxon>
        <taxon>Trombidiformes</taxon>
        <taxon>Prostigmata</taxon>
        <taxon>Anystina</taxon>
        <taxon>Parasitengona</taxon>
        <taxon>Trombiculoidea</taxon>
        <taxon>Trombiculidae</taxon>
        <taxon>Leptotrombidium</taxon>
    </lineage>
</organism>
<dbReference type="AlphaFoldDB" id="A0A443SQU7"/>